<dbReference type="Proteomes" id="UP000195557">
    <property type="component" value="Unassembled WGS sequence"/>
</dbReference>
<gene>
    <name evidence="1" type="ORF">BE221DRAFT_188896</name>
</gene>
<sequence length="363" mass="41213">MASDDRTVDVVAESARAHAFCGDDDDGGGDDALGRLRREHGAMYARMRTMLDEDAREARTRRRLRRALVEEFPEFDAYATDVAVAWDDARCATLARGLVETPTAEFTFGAVNGHLECLKYAHEHRCAWNEETCDYAAAYGQLACLKYAHEHGCAWDEETCKRAAEYGQLACLKYAHEHGCAWDEETCKRAAEYGHLECLKYAHEHGCAWDEETCKCAATHGHLECLKYAHEHGCAWDAETCKCAAEYGHLECLKYAHEHGCAWDEETCKRAGVSGDREREYRVENYWNCLSYAIDHQCPGYAKYVTLLRLERDAQVAETSFIVNLALSHARNGYIPEREYAEPKAELKRARAKIDNMIAQLKR</sequence>
<dbReference type="PANTHER" id="PTHR46586">
    <property type="entry name" value="ANKYRIN REPEAT-CONTAINING PROTEIN"/>
    <property type="match status" value="1"/>
</dbReference>
<dbReference type="SUPFAM" id="SSF140860">
    <property type="entry name" value="Pseudo ankyrin repeat-like"/>
    <property type="match status" value="1"/>
</dbReference>
<organism evidence="1">
    <name type="scientific">Ostreococcus tauri</name>
    <name type="common">Marine green alga</name>
    <dbReference type="NCBI Taxonomy" id="70448"/>
    <lineage>
        <taxon>Eukaryota</taxon>
        <taxon>Viridiplantae</taxon>
        <taxon>Chlorophyta</taxon>
        <taxon>Mamiellophyceae</taxon>
        <taxon>Mamiellales</taxon>
        <taxon>Bathycoccaceae</taxon>
        <taxon>Ostreococcus</taxon>
    </lineage>
</organism>
<evidence type="ECO:0000313" key="1">
    <source>
        <dbReference type="EMBL" id="OUS49596.1"/>
    </source>
</evidence>
<dbReference type="InterPro" id="IPR002110">
    <property type="entry name" value="Ankyrin_rpt"/>
</dbReference>
<dbReference type="InterPro" id="IPR052050">
    <property type="entry name" value="SecEffector_AnkRepeat"/>
</dbReference>
<proteinExistence type="predicted"/>
<name>A0A1Y5IJ57_OSTTA</name>
<dbReference type="InterPro" id="IPR036770">
    <property type="entry name" value="Ankyrin_rpt-contain_sf"/>
</dbReference>
<protein>
    <recommendedName>
        <fullName evidence="2">Ankyrin repeat-containing domain</fullName>
    </recommendedName>
</protein>
<evidence type="ECO:0008006" key="2">
    <source>
        <dbReference type="Google" id="ProtNLM"/>
    </source>
</evidence>
<dbReference type="PANTHER" id="PTHR46586:SF3">
    <property type="entry name" value="ANKYRIN REPEAT-CONTAINING PROTEIN"/>
    <property type="match status" value="1"/>
</dbReference>
<accession>A0A1Y5IJ57</accession>
<dbReference type="EMBL" id="KZ155771">
    <property type="protein sequence ID" value="OUS49596.1"/>
    <property type="molecule type" value="Genomic_DNA"/>
</dbReference>
<dbReference type="AlphaFoldDB" id="A0A1Y5IJ57"/>
<reference evidence="1" key="1">
    <citation type="submission" date="2017-04" db="EMBL/GenBank/DDBJ databases">
        <title>Population genomics of picophytoplankton unveils novel chromosome hypervariability.</title>
        <authorList>
            <consortium name="DOE Joint Genome Institute"/>
            <person name="Blanc-Mathieu R."/>
            <person name="Krasovec M."/>
            <person name="Hebrard M."/>
            <person name="Yau S."/>
            <person name="Desgranges E."/>
            <person name="Martin J."/>
            <person name="Schackwitz W."/>
            <person name="Kuo A."/>
            <person name="Salin G."/>
            <person name="Donnadieu C."/>
            <person name="Desdevises Y."/>
            <person name="Sanchez-Ferandin S."/>
            <person name="Moreau H."/>
            <person name="Rivals E."/>
            <person name="Grigoriev I.V."/>
            <person name="Grimsley N."/>
            <person name="Eyre-Walker A."/>
            <person name="Piganeau G."/>
        </authorList>
    </citation>
    <scope>NUCLEOTIDE SEQUENCE [LARGE SCALE GENOMIC DNA]</scope>
    <source>
        <strain evidence="1">RCC 1115</strain>
    </source>
</reference>
<dbReference type="Gene3D" id="1.25.40.20">
    <property type="entry name" value="Ankyrin repeat-containing domain"/>
    <property type="match status" value="2"/>
</dbReference>
<dbReference type="Pfam" id="PF13637">
    <property type="entry name" value="Ank_4"/>
    <property type="match status" value="1"/>
</dbReference>